<evidence type="ECO:0000256" key="1">
    <source>
        <dbReference type="ARBA" id="ARBA00004173"/>
    </source>
</evidence>
<dbReference type="Pfam" id="PF07961">
    <property type="entry name" value="MBA1"/>
    <property type="match status" value="1"/>
</dbReference>
<protein>
    <recommendedName>
        <fullName evidence="6">Tim44-like domain-containing protein</fullName>
    </recommendedName>
</protein>
<sequence>MGLLQDTYIHPSFRNQPSPIQEPLSAFKLQWNRIRFKFRDLFSLIILKYSSPKGKSSFGRRELKLNSSIIIPTALALHKQMYSSFAAAETPTLRKICCDGIYDSFRARIASRPRGEQVTWELVKYNRRAKLVGNRAARFPIDGAAVRQAVVRICSTQRLTRARNGVVVGGSGKEKDVVEYVVVQRTYSNWRPGDWQIWGTTRETSLEEVKGWLNRGV</sequence>
<dbReference type="InterPro" id="IPR032710">
    <property type="entry name" value="NTF2-like_dom_sf"/>
</dbReference>
<dbReference type="OrthoDB" id="19619at2759"/>
<evidence type="ECO:0008006" key="6">
    <source>
        <dbReference type="Google" id="ProtNLM"/>
    </source>
</evidence>
<reference evidence="4 5" key="1">
    <citation type="submission" date="2020-03" db="EMBL/GenBank/DDBJ databases">
        <title>Draft Genome Sequence of Cudoniella acicularis.</title>
        <authorList>
            <person name="Buettner E."/>
            <person name="Kellner H."/>
        </authorList>
    </citation>
    <scope>NUCLEOTIDE SEQUENCE [LARGE SCALE GENOMIC DNA]</scope>
    <source>
        <strain evidence="4 5">DSM 108380</strain>
    </source>
</reference>
<dbReference type="PANTHER" id="PTHR28554:SF1">
    <property type="entry name" value="LARGE RIBOSOMAL SUBUNIT PROTEIN ML45"/>
    <property type="match status" value="1"/>
</dbReference>
<dbReference type="InterPro" id="IPR024621">
    <property type="entry name" value="Mba1"/>
</dbReference>
<evidence type="ECO:0000256" key="2">
    <source>
        <dbReference type="ARBA" id="ARBA00022946"/>
    </source>
</evidence>
<comment type="caution">
    <text evidence="4">The sequence shown here is derived from an EMBL/GenBank/DDBJ whole genome shotgun (WGS) entry which is preliminary data.</text>
</comment>
<comment type="subcellular location">
    <subcellularLocation>
        <location evidence="1">Mitochondrion</location>
    </subcellularLocation>
</comment>
<dbReference type="PANTHER" id="PTHR28554">
    <property type="entry name" value="39S RIBOSOMAL PROTEIN L45, MITOCHONDRIAL"/>
    <property type="match status" value="1"/>
</dbReference>
<accession>A0A8H4RA21</accession>
<keyword evidence="2" id="KW-0809">Transit peptide</keyword>
<proteinExistence type="predicted"/>
<dbReference type="SUPFAM" id="SSF54427">
    <property type="entry name" value="NTF2-like"/>
    <property type="match status" value="1"/>
</dbReference>
<keyword evidence="5" id="KW-1185">Reference proteome</keyword>
<evidence type="ECO:0000313" key="5">
    <source>
        <dbReference type="Proteomes" id="UP000566819"/>
    </source>
</evidence>
<dbReference type="EMBL" id="JAAMPI010001545">
    <property type="protein sequence ID" value="KAF4624816.1"/>
    <property type="molecule type" value="Genomic_DNA"/>
</dbReference>
<keyword evidence="3" id="KW-0496">Mitochondrion</keyword>
<dbReference type="InterPro" id="IPR051975">
    <property type="entry name" value="mtLSU_mL45"/>
</dbReference>
<organism evidence="4 5">
    <name type="scientific">Cudoniella acicularis</name>
    <dbReference type="NCBI Taxonomy" id="354080"/>
    <lineage>
        <taxon>Eukaryota</taxon>
        <taxon>Fungi</taxon>
        <taxon>Dikarya</taxon>
        <taxon>Ascomycota</taxon>
        <taxon>Pezizomycotina</taxon>
        <taxon>Leotiomycetes</taxon>
        <taxon>Helotiales</taxon>
        <taxon>Tricladiaceae</taxon>
        <taxon>Cudoniella</taxon>
    </lineage>
</organism>
<dbReference type="Gene3D" id="3.10.450.240">
    <property type="match status" value="1"/>
</dbReference>
<dbReference type="GO" id="GO:0032979">
    <property type="term" value="P:protein insertion into mitochondrial inner membrane from matrix"/>
    <property type="evidence" value="ECO:0007669"/>
    <property type="project" value="InterPro"/>
</dbReference>
<evidence type="ECO:0000256" key="3">
    <source>
        <dbReference type="ARBA" id="ARBA00023128"/>
    </source>
</evidence>
<gene>
    <name evidence="4" type="ORF">G7Y89_g13355</name>
</gene>
<dbReference type="Proteomes" id="UP000566819">
    <property type="component" value="Unassembled WGS sequence"/>
</dbReference>
<dbReference type="AlphaFoldDB" id="A0A8H4RA21"/>
<evidence type="ECO:0000313" key="4">
    <source>
        <dbReference type="EMBL" id="KAF4624816.1"/>
    </source>
</evidence>
<name>A0A8H4RA21_9HELO</name>
<dbReference type="GO" id="GO:0005743">
    <property type="term" value="C:mitochondrial inner membrane"/>
    <property type="evidence" value="ECO:0007669"/>
    <property type="project" value="InterPro"/>
</dbReference>